<sequence>MHNCFVLLSLSLDLSEYILNISLIISCSSQVLACFWVRFRSHPAPSLSFAVLLSKNPVVCLCLCVHKLCVNCNANYKLKISPFVVLLRLSLRPPSHVQSQARSLSPLSVAPSLNPDSILI</sequence>
<dbReference type="EMBL" id="HBUE01153983">
    <property type="protein sequence ID" value="CAG6506750.1"/>
    <property type="molecule type" value="Transcribed_RNA"/>
</dbReference>
<proteinExistence type="predicted"/>
<organism evidence="1">
    <name type="scientific">Culex pipiens</name>
    <name type="common">House mosquito</name>
    <dbReference type="NCBI Taxonomy" id="7175"/>
    <lineage>
        <taxon>Eukaryota</taxon>
        <taxon>Metazoa</taxon>
        <taxon>Ecdysozoa</taxon>
        <taxon>Arthropoda</taxon>
        <taxon>Hexapoda</taxon>
        <taxon>Insecta</taxon>
        <taxon>Pterygota</taxon>
        <taxon>Neoptera</taxon>
        <taxon>Endopterygota</taxon>
        <taxon>Diptera</taxon>
        <taxon>Nematocera</taxon>
        <taxon>Culicoidea</taxon>
        <taxon>Culicidae</taxon>
        <taxon>Culicinae</taxon>
        <taxon>Culicini</taxon>
        <taxon>Culex</taxon>
        <taxon>Culex</taxon>
    </lineage>
</organism>
<dbReference type="EMBL" id="HBUE01153976">
    <property type="protein sequence ID" value="CAG6506740.1"/>
    <property type="molecule type" value="Transcribed_RNA"/>
</dbReference>
<dbReference type="EMBL" id="HBUE01259041">
    <property type="protein sequence ID" value="CAG6558077.1"/>
    <property type="molecule type" value="Transcribed_RNA"/>
</dbReference>
<dbReference type="EMBL" id="HBUE01153981">
    <property type="protein sequence ID" value="CAG6506747.1"/>
    <property type="molecule type" value="Transcribed_RNA"/>
</dbReference>
<dbReference type="EMBL" id="HBUE01153989">
    <property type="protein sequence ID" value="CAG6506759.1"/>
    <property type="molecule type" value="Transcribed_RNA"/>
</dbReference>
<dbReference type="EMBL" id="HBUE01153986">
    <property type="protein sequence ID" value="CAG6506755.1"/>
    <property type="molecule type" value="Transcribed_RNA"/>
</dbReference>
<dbReference type="EMBL" id="HBUE01153972">
    <property type="protein sequence ID" value="CAG6506734.1"/>
    <property type="molecule type" value="Transcribed_RNA"/>
</dbReference>
<dbReference type="EMBL" id="HBUE01259033">
    <property type="protein sequence ID" value="CAG6558066.1"/>
    <property type="molecule type" value="Transcribed_RNA"/>
</dbReference>
<accession>A0A8D8DD38</accession>
<dbReference type="EMBL" id="HBUE01259037">
    <property type="protein sequence ID" value="CAG6558071.1"/>
    <property type="molecule type" value="Transcribed_RNA"/>
</dbReference>
<protein>
    <submittedName>
        <fullName evidence="1">(northern house mosquito) hypothetical protein</fullName>
    </submittedName>
</protein>
<dbReference type="EMBL" id="HBUE01259028">
    <property type="protein sequence ID" value="CAG6558058.1"/>
    <property type="molecule type" value="Transcribed_RNA"/>
</dbReference>
<dbReference type="EMBL" id="HBUE01153977">
    <property type="protein sequence ID" value="CAG6506742.1"/>
    <property type="molecule type" value="Transcribed_RNA"/>
</dbReference>
<dbReference type="AlphaFoldDB" id="A0A8D8DD38"/>
<dbReference type="EMBL" id="HBUE01259045">
    <property type="protein sequence ID" value="CAG6558083.1"/>
    <property type="molecule type" value="Transcribed_RNA"/>
</dbReference>
<dbReference type="EMBL" id="HBUE01259042">
    <property type="protein sequence ID" value="CAG6558079.1"/>
    <property type="molecule type" value="Transcribed_RNA"/>
</dbReference>
<dbReference type="EMBL" id="HBUE01259032">
    <property type="protein sequence ID" value="CAG6558064.1"/>
    <property type="molecule type" value="Transcribed_RNA"/>
</dbReference>
<dbReference type="EMBL" id="HBUE01259047">
    <property type="protein sequence ID" value="CAG6558087.1"/>
    <property type="molecule type" value="Transcribed_RNA"/>
</dbReference>
<dbReference type="EMBL" id="HBUE01153991">
    <property type="protein sequence ID" value="CAG6506763.1"/>
    <property type="molecule type" value="Transcribed_RNA"/>
</dbReference>
<dbReference type="EMBL" id="HBUE01259039">
    <property type="protein sequence ID" value="CAG6558074.1"/>
    <property type="molecule type" value="Transcribed_RNA"/>
</dbReference>
<reference evidence="1" key="1">
    <citation type="submission" date="2021-05" db="EMBL/GenBank/DDBJ databases">
        <authorList>
            <person name="Alioto T."/>
            <person name="Alioto T."/>
            <person name="Gomez Garrido J."/>
        </authorList>
    </citation>
    <scope>NUCLEOTIDE SEQUENCE</scope>
</reference>
<dbReference type="EMBL" id="HBUE01153974">
    <property type="protein sequence ID" value="CAG6506737.1"/>
    <property type="molecule type" value="Transcribed_RNA"/>
</dbReference>
<dbReference type="EMBL" id="HBUE01153990">
    <property type="protein sequence ID" value="CAG6506761.1"/>
    <property type="molecule type" value="Transcribed_RNA"/>
</dbReference>
<dbReference type="EMBL" id="HBUE01153985">
    <property type="protein sequence ID" value="CAG6506753.1"/>
    <property type="molecule type" value="Transcribed_RNA"/>
</dbReference>
<evidence type="ECO:0000313" key="1">
    <source>
        <dbReference type="EMBL" id="CAG6506740.1"/>
    </source>
</evidence>
<dbReference type="EMBL" id="HBUE01259046">
    <property type="protein sequence ID" value="CAG6558085.1"/>
    <property type="molecule type" value="Transcribed_RNA"/>
</dbReference>
<dbReference type="EMBL" id="HBUE01259030">
    <property type="protein sequence ID" value="CAG6558061.1"/>
    <property type="molecule type" value="Transcribed_RNA"/>
</dbReference>
<name>A0A8D8DD38_CULPI</name>